<sequence length="391" mass="43246">MEPTMDFNGLTPDRILKLQGEYEGVQIFPNVSPKELADWHERYPEAVENPKIRMEYNFLSKSLIIQCMPLPTHDTLQTYFNGTILSWLGAKIGVSETMERVTVGSGTTFSRFKGDWTGSSKKLPDAYVQLADTKFPRIVCESGWSERHAELMEDARLWLLHTAGQTRLVIILSFTETIEENASPEPDGDAEENASPASDGDPEEKASPESDGDPEESASSESESDAEAEVTSEGSQGIQDEESLIASINQTTVHDDLADMIVKLDKAGKLDKPLVGKLGAKIYGYRATTDGRDIEPSFEKTLLPREGAGGGDFPLTLGDLLGDTLPKGQKPEEKIPLSLETLVKLIKRSIPRTVEVRAGDRAEAYMRKKGVWVEVETFAQCKRRKLSRHQG</sequence>
<evidence type="ECO:0000313" key="3">
    <source>
        <dbReference type="Proteomes" id="UP000244722"/>
    </source>
</evidence>
<protein>
    <submittedName>
        <fullName evidence="2">Uncharacterized protein</fullName>
    </submittedName>
</protein>
<feature type="region of interest" description="Disordered" evidence="1">
    <location>
        <begin position="180"/>
        <end position="241"/>
    </location>
</feature>
<name>A0A2T6ZI19_TUBBO</name>
<dbReference type="AlphaFoldDB" id="A0A2T6ZI19"/>
<gene>
    <name evidence="2" type="ORF">B9Z19DRAFT_1131954</name>
</gene>
<reference evidence="2 3" key="1">
    <citation type="submission" date="2017-04" db="EMBL/GenBank/DDBJ databases">
        <title>Draft genome sequence of Tuber borchii Vittad., a whitish edible truffle.</title>
        <authorList>
            <consortium name="DOE Joint Genome Institute"/>
            <person name="Murat C."/>
            <person name="Kuo A."/>
            <person name="Barry K.W."/>
            <person name="Clum A."/>
            <person name="Dockter R.B."/>
            <person name="Fauchery L."/>
            <person name="Iotti M."/>
            <person name="Kohler A."/>
            <person name="Labutti K."/>
            <person name="Lindquist E.A."/>
            <person name="Lipzen A."/>
            <person name="Ohm R.A."/>
            <person name="Wang M."/>
            <person name="Grigoriev I.V."/>
            <person name="Zambonelli A."/>
            <person name="Martin F.M."/>
        </authorList>
    </citation>
    <scope>NUCLEOTIDE SEQUENCE [LARGE SCALE GENOMIC DNA]</scope>
    <source>
        <strain evidence="2 3">Tbo3840</strain>
    </source>
</reference>
<proteinExistence type="predicted"/>
<dbReference type="Proteomes" id="UP000244722">
    <property type="component" value="Unassembled WGS sequence"/>
</dbReference>
<organism evidence="2 3">
    <name type="scientific">Tuber borchii</name>
    <name type="common">White truffle</name>
    <dbReference type="NCBI Taxonomy" id="42251"/>
    <lineage>
        <taxon>Eukaryota</taxon>
        <taxon>Fungi</taxon>
        <taxon>Dikarya</taxon>
        <taxon>Ascomycota</taxon>
        <taxon>Pezizomycotina</taxon>
        <taxon>Pezizomycetes</taxon>
        <taxon>Pezizales</taxon>
        <taxon>Tuberaceae</taxon>
        <taxon>Tuber</taxon>
    </lineage>
</organism>
<keyword evidence="3" id="KW-1185">Reference proteome</keyword>
<feature type="compositionally biased region" description="Acidic residues" evidence="1">
    <location>
        <begin position="210"/>
        <end position="230"/>
    </location>
</feature>
<dbReference type="OrthoDB" id="76567at2759"/>
<evidence type="ECO:0000256" key="1">
    <source>
        <dbReference type="SAM" id="MobiDB-lite"/>
    </source>
</evidence>
<dbReference type="EMBL" id="NESQ01000252">
    <property type="protein sequence ID" value="PUU75064.1"/>
    <property type="molecule type" value="Genomic_DNA"/>
</dbReference>
<evidence type="ECO:0000313" key="2">
    <source>
        <dbReference type="EMBL" id="PUU75064.1"/>
    </source>
</evidence>
<accession>A0A2T6ZI19</accession>
<comment type="caution">
    <text evidence="2">The sequence shown here is derived from an EMBL/GenBank/DDBJ whole genome shotgun (WGS) entry which is preliminary data.</text>
</comment>